<evidence type="ECO:0000313" key="12">
    <source>
        <dbReference type="EMBL" id="SMD35896.1"/>
    </source>
</evidence>
<evidence type="ECO:0000256" key="2">
    <source>
        <dbReference type="ARBA" id="ARBA00022763"/>
    </source>
</evidence>
<dbReference type="SUPFAM" id="SSF52540">
    <property type="entry name" value="P-loop containing nucleoside triphosphate hydrolases"/>
    <property type="match status" value="1"/>
</dbReference>
<dbReference type="Gene3D" id="3.40.50.300">
    <property type="entry name" value="P-loop containing nucleotide triphosphate hydrolases"/>
    <property type="match status" value="2"/>
</dbReference>
<evidence type="ECO:0000256" key="1">
    <source>
        <dbReference type="ARBA" id="ARBA00022741"/>
    </source>
</evidence>
<dbReference type="PIRSF" id="PIRSF037307">
    <property type="entry name" value="Lhr-like_helic_prd"/>
    <property type="match status" value="1"/>
</dbReference>
<evidence type="ECO:0000256" key="7">
    <source>
        <dbReference type="ARBA" id="ARBA00023204"/>
    </source>
</evidence>
<dbReference type="AlphaFoldDB" id="A0A1W2GHY9"/>
<dbReference type="InterPro" id="IPR052511">
    <property type="entry name" value="ATP-dep_Helicase"/>
</dbReference>
<proteinExistence type="inferred from homology"/>
<evidence type="ECO:0000256" key="8">
    <source>
        <dbReference type="ARBA" id="ARBA00023235"/>
    </source>
</evidence>
<dbReference type="STRING" id="692418.SAMN04488029_2595"/>
<comment type="similarity">
    <text evidence="9">Belongs to the Lhr helicase family. Lhr-Core subfamily.</text>
</comment>
<dbReference type="InterPro" id="IPR045628">
    <property type="entry name" value="Lhr_WH_dom"/>
</dbReference>
<dbReference type="EMBL" id="FWYF01000003">
    <property type="protein sequence ID" value="SMD35896.1"/>
    <property type="molecule type" value="Genomic_DNA"/>
</dbReference>
<dbReference type="GO" id="GO:0004386">
    <property type="term" value="F:helicase activity"/>
    <property type="evidence" value="ECO:0007669"/>
    <property type="project" value="UniProtKB-KW"/>
</dbReference>
<dbReference type="PROSITE" id="PS51194">
    <property type="entry name" value="HELICASE_CTER"/>
    <property type="match status" value="1"/>
</dbReference>
<dbReference type="GO" id="GO:0003677">
    <property type="term" value="F:DNA binding"/>
    <property type="evidence" value="ECO:0007669"/>
    <property type="project" value="UniProtKB-KW"/>
</dbReference>
<evidence type="ECO:0000256" key="9">
    <source>
        <dbReference type="ARBA" id="ARBA00093467"/>
    </source>
</evidence>
<feature type="domain" description="Helicase ATP-binding" evidence="10">
    <location>
        <begin position="29"/>
        <end position="210"/>
    </location>
</feature>
<keyword evidence="4 12" id="KW-0347">Helicase</keyword>
<dbReference type="PANTHER" id="PTHR47962">
    <property type="entry name" value="ATP-DEPENDENT HELICASE LHR-RELATED-RELATED"/>
    <property type="match status" value="1"/>
</dbReference>
<organism evidence="12 13">
    <name type="scientific">Reichenbachiella faecimaris</name>
    <dbReference type="NCBI Taxonomy" id="692418"/>
    <lineage>
        <taxon>Bacteria</taxon>
        <taxon>Pseudomonadati</taxon>
        <taxon>Bacteroidota</taxon>
        <taxon>Cytophagia</taxon>
        <taxon>Cytophagales</taxon>
        <taxon>Reichenbachiellaceae</taxon>
        <taxon>Reichenbachiella</taxon>
    </lineage>
</organism>
<dbReference type="NCBIfam" id="TIGR04121">
    <property type="entry name" value="DEXH_lig_assoc"/>
    <property type="match status" value="1"/>
</dbReference>
<keyword evidence="7" id="KW-0234">DNA repair</keyword>
<dbReference type="InterPro" id="IPR017170">
    <property type="entry name" value="Lhr-like"/>
</dbReference>
<keyword evidence="2" id="KW-0227">DNA damage</keyword>
<dbReference type="Pfam" id="PF00271">
    <property type="entry name" value="Helicase_C"/>
    <property type="match status" value="1"/>
</dbReference>
<evidence type="ECO:0000259" key="11">
    <source>
        <dbReference type="PROSITE" id="PS51194"/>
    </source>
</evidence>
<accession>A0A1W2GHY9</accession>
<dbReference type="Pfam" id="PF00270">
    <property type="entry name" value="DEAD"/>
    <property type="match status" value="1"/>
</dbReference>
<evidence type="ECO:0000259" key="10">
    <source>
        <dbReference type="PROSITE" id="PS51192"/>
    </source>
</evidence>
<keyword evidence="1" id="KW-0547">Nucleotide-binding</keyword>
<dbReference type="PANTHER" id="PTHR47962:SF3">
    <property type="entry name" value="LARGE ATP-DEPENDENT HELICASE-RELATED PROTEIN"/>
    <property type="match status" value="1"/>
</dbReference>
<name>A0A1W2GHY9_REIFA</name>
<reference evidence="12 13" key="1">
    <citation type="submission" date="2017-04" db="EMBL/GenBank/DDBJ databases">
        <authorList>
            <person name="Afonso C.L."/>
            <person name="Miller P.J."/>
            <person name="Scott M.A."/>
            <person name="Spackman E."/>
            <person name="Goraichik I."/>
            <person name="Dimitrov K.M."/>
            <person name="Suarez D.L."/>
            <person name="Swayne D.E."/>
        </authorList>
    </citation>
    <scope>NUCLEOTIDE SEQUENCE [LARGE SCALE GENOMIC DNA]</scope>
    <source>
        <strain evidence="12 13">DSM 26133</strain>
    </source>
</reference>
<dbReference type="Proteomes" id="UP000192472">
    <property type="component" value="Unassembled WGS sequence"/>
</dbReference>
<dbReference type="InterPro" id="IPR011545">
    <property type="entry name" value="DEAD/DEAH_box_helicase_dom"/>
</dbReference>
<keyword evidence="8" id="KW-0413">Isomerase</keyword>
<dbReference type="InterPro" id="IPR001650">
    <property type="entry name" value="Helicase_C-like"/>
</dbReference>
<dbReference type="GO" id="GO:0006281">
    <property type="term" value="P:DNA repair"/>
    <property type="evidence" value="ECO:0007669"/>
    <property type="project" value="UniProtKB-KW"/>
</dbReference>
<evidence type="ECO:0000256" key="5">
    <source>
        <dbReference type="ARBA" id="ARBA00022840"/>
    </source>
</evidence>
<sequence>MIAKNAIETGVNWFHSKNWKVYKFQKEMWQAFFDLPNGLLNAPTGSGKTFALWIPAAMNAHAARSQKKRLKVIWLTPLKALANDIKLALEEFSYDNKLGLNIAIRTGETSAAERKKITDAAPDALIITPESLHLMLSQKNAPNYFSNLQCVIVDEWHELLGTKRGVQVELALSKLRAWSDVELKTWGISATVGNMDEALATLTGPSQKGQIIRANIQKKINIKSVIPKKIENYPWAGHLGIRLMKEVMDIVKQNNTTLLFTNTRSQTEIWYQGIMDKYPEMIGIMAMHHGSIDNDIRRWVEDALNAGKLKLVICTSSLDLGVDFRPVDMVIQVGSPKGVSRFFQRAGRSGHGPGETSQMRFVPTHALELMEAAALRSAIDDDLYEPRKPLTNCIDVLVQYLVTLAVGDGFFPDEVYHEVQSTHCYKELTIEQWQWCLTFITTGGESLSQYEEFSKVEILNGVYKVNRQRTAMRHRLSMGTIVGDPSLKVRFLTGGYVGTVEESLISRLNAGDVFWFAGQALEFVRIKDLTVIVKKGRNKKGIVPRWGGGRIPLSSQLSRLLRQKFELAAQGTYESVEMKRLRPLLDLQARLSIIPDSQTLLIEKTQTKEGYHVFVFPFEGRAVHEVLAGVVAFRMAQSQPITFSISMNDYGFELLSDQEIPIEDALEQDLFTVKDIFFDITSSINQSEMARRRFRDIATISGLVFQGHPGQPVRGKHLQMNSGIIYKALADYDPDNLLLKQAEEEVLSLQLEQERFLESMGRINQQKIKLIRTTQPTPFSFPILVDGMRERISSESLSERIAKMQVNME</sequence>
<dbReference type="InterPro" id="IPR013701">
    <property type="entry name" value="Lhr-like_DEAD/DEAH_assoc"/>
</dbReference>
<dbReference type="SMART" id="SM00490">
    <property type="entry name" value="HELICc"/>
    <property type="match status" value="1"/>
</dbReference>
<dbReference type="InterPro" id="IPR027417">
    <property type="entry name" value="P-loop_NTPase"/>
</dbReference>
<evidence type="ECO:0000313" key="13">
    <source>
        <dbReference type="Proteomes" id="UP000192472"/>
    </source>
</evidence>
<feature type="domain" description="Helicase C-terminal" evidence="11">
    <location>
        <begin position="243"/>
        <end position="391"/>
    </location>
</feature>
<evidence type="ECO:0000256" key="6">
    <source>
        <dbReference type="ARBA" id="ARBA00023125"/>
    </source>
</evidence>
<dbReference type="InterPro" id="IPR014001">
    <property type="entry name" value="Helicase_ATP-bd"/>
</dbReference>
<dbReference type="GO" id="GO:0005524">
    <property type="term" value="F:ATP binding"/>
    <property type="evidence" value="ECO:0007669"/>
    <property type="project" value="UniProtKB-KW"/>
</dbReference>
<gene>
    <name evidence="12" type="ORF">SAMN04488029_2595</name>
</gene>
<dbReference type="InterPro" id="IPR026362">
    <property type="entry name" value="DEXH_lig_assoc"/>
</dbReference>
<dbReference type="Pfam" id="PF19306">
    <property type="entry name" value="WHD_Lhr"/>
    <property type="match status" value="1"/>
</dbReference>
<evidence type="ECO:0000256" key="3">
    <source>
        <dbReference type="ARBA" id="ARBA00022801"/>
    </source>
</evidence>
<keyword evidence="3" id="KW-0378">Hydrolase</keyword>
<dbReference type="PROSITE" id="PS51192">
    <property type="entry name" value="HELICASE_ATP_BIND_1"/>
    <property type="match status" value="1"/>
</dbReference>
<dbReference type="RefSeq" id="WP_084373271.1">
    <property type="nucleotide sequence ID" value="NZ_FWYF01000003.1"/>
</dbReference>
<dbReference type="Pfam" id="PF08494">
    <property type="entry name" value="DEAD_assoc"/>
    <property type="match status" value="1"/>
</dbReference>
<evidence type="ECO:0000256" key="4">
    <source>
        <dbReference type="ARBA" id="ARBA00022806"/>
    </source>
</evidence>
<keyword evidence="5" id="KW-0067">ATP-binding</keyword>
<keyword evidence="13" id="KW-1185">Reference proteome</keyword>
<protein>
    <submittedName>
        <fullName evidence="12">ATP-dependent helicase Lhr and Lhr-like helicase</fullName>
    </submittedName>
</protein>
<keyword evidence="6" id="KW-0238">DNA-binding</keyword>
<dbReference type="CDD" id="cd18796">
    <property type="entry name" value="SF2_C_LHR"/>
    <property type="match status" value="1"/>
</dbReference>
<dbReference type="SMART" id="SM00487">
    <property type="entry name" value="DEXDc"/>
    <property type="match status" value="1"/>
</dbReference>
<dbReference type="GO" id="GO:0016887">
    <property type="term" value="F:ATP hydrolysis activity"/>
    <property type="evidence" value="ECO:0007669"/>
    <property type="project" value="TreeGrafter"/>
</dbReference>